<comment type="caution">
    <text evidence="3">The sequence shown here is derived from an EMBL/GenBank/DDBJ whole genome shotgun (WGS) entry which is preliminary data.</text>
</comment>
<name>A0ABT2AQ54_9BURK</name>
<accession>A0ABT2AQ54</accession>
<evidence type="ECO:0000313" key="4">
    <source>
        <dbReference type="Proteomes" id="UP001206572"/>
    </source>
</evidence>
<dbReference type="Pfam" id="PF11745">
    <property type="entry name" value="DUF3304"/>
    <property type="match status" value="1"/>
</dbReference>
<dbReference type="Proteomes" id="UP001206572">
    <property type="component" value="Unassembled WGS sequence"/>
</dbReference>
<keyword evidence="2" id="KW-0732">Signal</keyword>
<evidence type="ECO:0000256" key="2">
    <source>
        <dbReference type="SAM" id="SignalP"/>
    </source>
</evidence>
<dbReference type="InterPro" id="IPR021733">
    <property type="entry name" value="DUF3304"/>
</dbReference>
<feature type="region of interest" description="Disordered" evidence="1">
    <location>
        <begin position="179"/>
        <end position="201"/>
    </location>
</feature>
<feature type="chain" id="PRO_5047332823" evidence="2">
    <location>
        <begin position="36"/>
        <end position="201"/>
    </location>
</feature>
<reference evidence="3 4" key="1">
    <citation type="submission" date="2022-08" db="EMBL/GenBank/DDBJ databases">
        <title>Reclassification of Massilia species as members of the genera Telluria, Duganella, Pseudoduganella, Mokoshia gen. nov. and Zemynaea gen. nov. using orthogonal and non-orthogonal genome-based approaches.</title>
        <authorList>
            <person name="Bowman J.P."/>
        </authorList>
    </citation>
    <scope>NUCLEOTIDE SEQUENCE [LARGE SCALE GENOMIC DNA]</scope>
    <source>
        <strain evidence="3 4">JCM 31661</strain>
    </source>
</reference>
<protein>
    <submittedName>
        <fullName evidence="3">DUF3304 domain-containing protein</fullName>
    </submittedName>
</protein>
<keyword evidence="4" id="KW-1185">Reference proteome</keyword>
<evidence type="ECO:0000256" key="1">
    <source>
        <dbReference type="SAM" id="MobiDB-lite"/>
    </source>
</evidence>
<organism evidence="3 4">
    <name type="scientific">Massilia agri</name>
    <dbReference type="NCBI Taxonomy" id="1886785"/>
    <lineage>
        <taxon>Bacteria</taxon>
        <taxon>Pseudomonadati</taxon>
        <taxon>Pseudomonadota</taxon>
        <taxon>Betaproteobacteria</taxon>
        <taxon>Burkholderiales</taxon>
        <taxon>Oxalobacteraceae</taxon>
        <taxon>Telluria group</taxon>
        <taxon>Massilia</taxon>
    </lineage>
</organism>
<feature type="signal peptide" evidence="2">
    <location>
        <begin position="1"/>
        <end position="35"/>
    </location>
</feature>
<dbReference type="EMBL" id="JANUHA010000015">
    <property type="protein sequence ID" value="MCS0598367.1"/>
    <property type="molecule type" value="Genomic_DNA"/>
</dbReference>
<sequence>MTEEIDVKGSSNRWTNGVRYLAVAMLLALCACGKAASSQAGSGQSSAYEESRPISLALVGYNYTNRYIDTFSVNSQGGGNLYISSPTSGGGGTVCCVRYWPGAGEYKVKVRWQSGACYYRVRASDSDEVYKRLHSFYKETEVNVTDHAGTRGRYMEVHFYPNGTVQAAVTADASMPRLSLSKEREDNSRYPRCPNDEKPGQ</sequence>
<dbReference type="RefSeq" id="WP_258829383.1">
    <property type="nucleotide sequence ID" value="NZ_JANUHA010000015.1"/>
</dbReference>
<feature type="compositionally biased region" description="Basic and acidic residues" evidence="1">
    <location>
        <begin position="180"/>
        <end position="201"/>
    </location>
</feature>
<evidence type="ECO:0000313" key="3">
    <source>
        <dbReference type="EMBL" id="MCS0598367.1"/>
    </source>
</evidence>
<gene>
    <name evidence="3" type="ORF">NX780_18650</name>
</gene>
<proteinExistence type="predicted"/>